<dbReference type="PIRSF" id="PIRSF000178">
    <property type="entry name" value="SDH_cyt_b560"/>
    <property type="match status" value="1"/>
</dbReference>
<dbReference type="InterPro" id="IPR034804">
    <property type="entry name" value="SQR/QFR_C/D"/>
</dbReference>
<dbReference type="InterPro" id="IPR000701">
    <property type="entry name" value="SuccDH_FuR_B_TM-su"/>
</dbReference>
<keyword evidence="14" id="KW-1185">Reference proteome</keyword>
<dbReference type="CDD" id="cd03499">
    <property type="entry name" value="SQR_TypeC_SdhC"/>
    <property type="match status" value="1"/>
</dbReference>
<evidence type="ECO:0000313" key="13">
    <source>
        <dbReference type="EMBL" id="RCN59221.1"/>
    </source>
</evidence>
<dbReference type="NCBIfam" id="TIGR02970">
    <property type="entry name" value="succ_dehyd_cytB"/>
    <property type="match status" value="1"/>
</dbReference>
<evidence type="ECO:0000313" key="14">
    <source>
        <dbReference type="Proteomes" id="UP000253250"/>
    </source>
</evidence>
<dbReference type="Pfam" id="PF01127">
    <property type="entry name" value="Sdh_cyt"/>
    <property type="match status" value="1"/>
</dbReference>
<dbReference type="RefSeq" id="WP_065968912.1">
    <property type="nucleotide sequence ID" value="NZ_CP080624.1"/>
</dbReference>
<evidence type="ECO:0000256" key="8">
    <source>
        <dbReference type="ARBA" id="ARBA00022989"/>
    </source>
</evidence>
<evidence type="ECO:0000256" key="1">
    <source>
        <dbReference type="ARBA" id="ARBA00004050"/>
    </source>
</evidence>
<evidence type="ECO:0000256" key="4">
    <source>
        <dbReference type="ARBA" id="ARBA00020076"/>
    </source>
</evidence>
<accession>A0A1C2G456</accession>
<sequence>MSRARPQDLGLRTLRLPVGAWASLLHRITGVLLIAVVGLAVGLLRTSLQGPGGFQQVANAVRGPWGHVIGPLAILVAAEHLYSGMRHLAHDVGWGFGREHARLTAGAVMILAVVTALAAVSAWP</sequence>
<keyword evidence="9 12" id="KW-0408">Iron</keyword>
<evidence type="ECO:0000256" key="5">
    <source>
        <dbReference type="ARBA" id="ARBA00022617"/>
    </source>
</evidence>
<keyword evidence="8" id="KW-1133">Transmembrane helix</keyword>
<dbReference type="EMBL" id="PSYR01000001">
    <property type="protein sequence ID" value="RCN59221.1"/>
    <property type="molecule type" value="Genomic_DNA"/>
</dbReference>
<evidence type="ECO:0000256" key="2">
    <source>
        <dbReference type="ARBA" id="ARBA00004370"/>
    </source>
</evidence>
<evidence type="ECO:0000256" key="6">
    <source>
        <dbReference type="ARBA" id="ARBA00022692"/>
    </source>
</evidence>
<comment type="function">
    <text evidence="1">Membrane-anchoring subunit of succinate dehydrogenase (SDH).</text>
</comment>
<evidence type="ECO:0000256" key="11">
    <source>
        <dbReference type="ARBA" id="ARBA00025912"/>
    </source>
</evidence>
<dbReference type="Proteomes" id="UP000253250">
    <property type="component" value="Unassembled WGS sequence"/>
</dbReference>
<dbReference type="STRING" id="163359.A9R16_07465"/>
<dbReference type="GO" id="GO:0016020">
    <property type="term" value="C:membrane"/>
    <property type="evidence" value="ECO:0007669"/>
    <property type="project" value="UniProtKB-SubCell"/>
</dbReference>
<organism evidence="13 14">
    <name type="scientific">Acidiferrobacter thiooxydans</name>
    <dbReference type="NCBI Taxonomy" id="163359"/>
    <lineage>
        <taxon>Bacteria</taxon>
        <taxon>Pseudomonadati</taxon>
        <taxon>Pseudomonadota</taxon>
        <taxon>Gammaproteobacteria</taxon>
        <taxon>Acidiferrobacterales</taxon>
        <taxon>Acidiferrobacteraceae</taxon>
        <taxon>Acidiferrobacter</taxon>
    </lineage>
</organism>
<comment type="similarity">
    <text evidence="3">Belongs to the cytochrome b560 family.</text>
</comment>
<dbReference type="GO" id="GO:0046872">
    <property type="term" value="F:metal ion binding"/>
    <property type="evidence" value="ECO:0007669"/>
    <property type="project" value="UniProtKB-KW"/>
</dbReference>
<keyword evidence="10" id="KW-0472">Membrane</keyword>
<dbReference type="OrthoDB" id="9799441at2"/>
<dbReference type="GO" id="GO:0006099">
    <property type="term" value="P:tricarboxylic acid cycle"/>
    <property type="evidence" value="ECO:0007669"/>
    <property type="project" value="InterPro"/>
</dbReference>
<comment type="cofactor">
    <cofactor evidence="12">
        <name>heme</name>
        <dbReference type="ChEBI" id="CHEBI:30413"/>
    </cofactor>
    <text evidence="12">The heme is bound between the two transmembrane subunits.</text>
</comment>
<comment type="subcellular location">
    <subcellularLocation>
        <location evidence="2">Membrane</location>
    </subcellularLocation>
</comment>
<reference evidence="13 14" key="1">
    <citation type="submission" date="2018-02" db="EMBL/GenBank/DDBJ databases">
        <title>Insights into the biology of acidophilic members of the Acidiferrobacteraceae family derived from comparative genomic analyses.</title>
        <authorList>
            <person name="Issotta F."/>
            <person name="Thyssen C."/>
            <person name="Mena C."/>
            <person name="Moya A."/>
            <person name="Bellenberg S."/>
            <person name="Sproer C."/>
            <person name="Covarrubias P.C."/>
            <person name="Sand W."/>
            <person name="Quatrini R."/>
            <person name="Vera M."/>
        </authorList>
    </citation>
    <scope>NUCLEOTIDE SEQUENCE [LARGE SCALE GENOMIC DNA]</scope>
    <source>
        <strain evidence="14">m-1</strain>
    </source>
</reference>
<name>A0A1C2G456_9GAMM</name>
<evidence type="ECO:0000256" key="10">
    <source>
        <dbReference type="ARBA" id="ARBA00023136"/>
    </source>
</evidence>
<dbReference type="GO" id="GO:0009055">
    <property type="term" value="F:electron transfer activity"/>
    <property type="evidence" value="ECO:0007669"/>
    <property type="project" value="InterPro"/>
</dbReference>
<proteinExistence type="inferred from homology"/>
<evidence type="ECO:0000256" key="7">
    <source>
        <dbReference type="ARBA" id="ARBA00022723"/>
    </source>
</evidence>
<keyword evidence="7 12" id="KW-0479">Metal-binding</keyword>
<keyword evidence="6" id="KW-0812">Transmembrane</keyword>
<evidence type="ECO:0000256" key="3">
    <source>
        <dbReference type="ARBA" id="ARBA00007244"/>
    </source>
</evidence>
<dbReference type="InterPro" id="IPR014314">
    <property type="entry name" value="Succ_DH_cytb556"/>
</dbReference>
<dbReference type="SUPFAM" id="SSF81343">
    <property type="entry name" value="Fumarate reductase respiratory complex transmembrane subunits"/>
    <property type="match status" value="1"/>
</dbReference>
<evidence type="ECO:0000256" key="12">
    <source>
        <dbReference type="PIRSR" id="PIRSR000178-1"/>
    </source>
</evidence>
<comment type="caution">
    <text evidence="13">The sequence shown here is derived from an EMBL/GenBank/DDBJ whole genome shotgun (WGS) entry which is preliminary data.</text>
</comment>
<feature type="binding site" description="axial binding residue" evidence="12">
    <location>
        <position position="80"/>
    </location>
    <ligand>
        <name>heme</name>
        <dbReference type="ChEBI" id="CHEBI:30413"/>
        <note>ligand shared with second transmembrane subunit</note>
    </ligand>
    <ligandPart>
        <name>Fe</name>
        <dbReference type="ChEBI" id="CHEBI:18248"/>
    </ligandPart>
</feature>
<gene>
    <name evidence="13" type="primary">sdhC</name>
    <name evidence="13" type="ORF">C4900_05800</name>
</gene>
<evidence type="ECO:0000256" key="9">
    <source>
        <dbReference type="ARBA" id="ARBA00023004"/>
    </source>
</evidence>
<keyword evidence="5 12" id="KW-0349">Heme</keyword>
<dbReference type="AlphaFoldDB" id="A0A1C2G456"/>
<protein>
    <recommendedName>
        <fullName evidence="4">Succinate dehydrogenase cytochrome b556 subunit</fullName>
    </recommendedName>
</protein>
<dbReference type="Gene3D" id="1.20.1300.10">
    <property type="entry name" value="Fumarate reductase/succinate dehydrogenase, transmembrane subunit"/>
    <property type="match status" value="1"/>
</dbReference>
<comment type="subunit">
    <text evidence="11">Part of an enzyme complex containing four subunits: a flavoprotein, an iron-sulfur protein, plus two membrane-anchoring proteins, SdhC and SdhD. The complex can form homotrimers.</text>
</comment>